<organism evidence="8 9">
    <name type="scientific">Labrus bergylta</name>
    <name type="common">ballan wrasse</name>
    <dbReference type="NCBI Taxonomy" id="56723"/>
    <lineage>
        <taxon>Eukaryota</taxon>
        <taxon>Metazoa</taxon>
        <taxon>Chordata</taxon>
        <taxon>Craniata</taxon>
        <taxon>Vertebrata</taxon>
        <taxon>Euteleostomi</taxon>
        <taxon>Actinopterygii</taxon>
        <taxon>Neopterygii</taxon>
        <taxon>Teleostei</taxon>
        <taxon>Neoteleostei</taxon>
        <taxon>Acanthomorphata</taxon>
        <taxon>Eupercaria</taxon>
        <taxon>Labriformes</taxon>
        <taxon>Labridae</taxon>
        <taxon>Labrus</taxon>
    </lineage>
</organism>
<evidence type="ECO:0000256" key="6">
    <source>
        <dbReference type="SAM" id="MobiDB-lite"/>
    </source>
</evidence>
<evidence type="ECO:0000313" key="9">
    <source>
        <dbReference type="Proteomes" id="UP000261660"/>
    </source>
</evidence>
<reference evidence="8" key="1">
    <citation type="submission" date="2025-08" db="UniProtKB">
        <authorList>
            <consortium name="Ensembl"/>
        </authorList>
    </citation>
    <scope>IDENTIFICATION</scope>
</reference>
<sequence>MLELKLQMCEGPSSISGPIPPDPSLFPQYYKRPASARGRLEGHHNGTLALLSGPLAPDPVLYPGCYSARSPAHPPRIGPNATHILERGQRGVVGELLKLDGVAITPVPKQKKRVQDFGKENVLRLREIQRRCKEQEAERSHSRPAPVKALWTSSKYQNVPSRVMMQLQVSSSTAKPPCRNFLKAHSKGGSAATPRPQSNTSLVFLKRPASCNSIEDQNPELQVQGRSIDFVKHNARAAGKTVLRRSQSLTNLGNKPIPSAVKGQVPQYLEERKEQWQKEEEERKRNAPDPSTPAGHTLMPESERQETLKSLKDTHRSLVTELLSLPLKADSLRVRSRRAHLDCRLSEIEEAIKIFSRDKVYVKIDS</sequence>
<keyword evidence="3" id="KW-0963">Cytoplasm</keyword>
<name>A0A3Q3NFP6_9LABR</name>
<feature type="compositionally biased region" description="Basic and acidic residues" evidence="6">
    <location>
        <begin position="274"/>
        <end position="287"/>
    </location>
</feature>
<keyword evidence="5" id="KW-0966">Cell projection</keyword>
<evidence type="ECO:0000256" key="2">
    <source>
        <dbReference type="ARBA" id="ARBA00004245"/>
    </source>
</evidence>
<evidence type="ECO:0000256" key="1">
    <source>
        <dbReference type="ARBA" id="ARBA00004138"/>
    </source>
</evidence>
<accession>A0A3Q3NFP6</accession>
<evidence type="ECO:0000313" key="8">
    <source>
        <dbReference type="Ensembl" id="ENSLBEP00000033180.1"/>
    </source>
</evidence>
<evidence type="ECO:0000256" key="4">
    <source>
        <dbReference type="ARBA" id="ARBA00023212"/>
    </source>
</evidence>
<dbReference type="Proteomes" id="UP000261660">
    <property type="component" value="Unplaced"/>
</dbReference>
<dbReference type="InParanoid" id="A0A3Q3NFP6"/>
<dbReference type="Pfam" id="PF13864">
    <property type="entry name" value="Enkurin"/>
    <property type="match status" value="1"/>
</dbReference>
<dbReference type="PROSITE" id="PS51665">
    <property type="entry name" value="ENKURIN"/>
    <property type="match status" value="1"/>
</dbReference>
<dbReference type="Ensembl" id="ENSLBET00000034645.1">
    <property type="protein sequence ID" value="ENSLBEP00000033180.1"/>
    <property type="gene ID" value="ENSLBEG00000025001.1"/>
</dbReference>
<evidence type="ECO:0000259" key="7">
    <source>
        <dbReference type="PROSITE" id="PS51665"/>
    </source>
</evidence>
<dbReference type="PANTHER" id="PTHR21490:SF2">
    <property type="entry name" value="ENKURIN DOMAIN-CONTAINING PROTEIN 1"/>
    <property type="match status" value="1"/>
</dbReference>
<dbReference type="GO" id="GO:0005881">
    <property type="term" value="C:cytoplasmic microtubule"/>
    <property type="evidence" value="ECO:0007669"/>
    <property type="project" value="TreeGrafter"/>
</dbReference>
<dbReference type="PANTHER" id="PTHR21490">
    <property type="entry name" value="ENKURIN-RELATED"/>
    <property type="match status" value="1"/>
</dbReference>
<keyword evidence="9" id="KW-1185">Reference proteome</keyword>
<evidence type="ECO:0000256" key="5">
    <source>
        <dbReference type="ARBA" id="ARBA00023273"/>
    </source>
</evidence>
<proteinExistence type="predicted"/>
<dbReference type="GeneTree" id="ENSGT00940000153866"/>
<dbReference type="InterPro" id="IPR027012">
    <property type="entry name" value="Enkurin_dom"/>
</dbReference>
<feature type="region of interest" description="Disordered" evidence="6">
    <location>
        <begin position="274"/>
        <end position="302"/>
    </location>
</feature>
<dbReference type="STRING" id="56723.ENSLBEP00000033180"/>
<dbReference type="GO" id="GO:0005929">
    <property type="term" value="C:cilium"/>
    <property type="evidence" value="ECO:0007669"/>
    <property type="project" value="UniProtKB-SubCell"/>
</dbReference>
<reference evidence="8" key="2">
    <citation type="submission" date="2025-09" db="UniProtKB">
        <authorList>
            <consortium name="Ensembl"/>
        </authorList>
    </citation>
    <scope>IDENTIFICATION</scope>
</reference>
<feature type="domain" description="Enkurin" evidence="7">
    <location>
        <begin position="271"/>
        <end position="363"/>
    </location>
</feature>
<comment type="subcellular location">
    <subcellularLocation>
        <location evidence="1">Cell projection</location>
        <location evidence="1">Cilium</location>
    </subcellularLocation>
    <subcellularLocation>
        <location evidence="2">Cytoplasm</location>
        <location evidence="2">Cytoskeleton</location>
    </subcellularLocation>
</comment>
<dbReference type="AlphaFoldDB" id="A0A3Q3NFP6"/>
<evidence type="ECO:0000256" key="3">
    <source>
        <dbReference type="ARBA" id="ARBA00022490"/>
    </source>
</evidence>
<protein>
    <submittedName>
        <fullName evidence="8">Enkurin domain containing 1</fullName>
    </submittedName>
</protein>
<keyword evidence="4" id="KW-0206">Cytoskeleton</keyword>
<dbReference type="InterPro" id="IPR052102">
    <property type="entry name" value="Enkurin_domain-protein"/>
</dbReference>